<evidence type="ECO:0000256" key="9">
    <source>
        <dbReference type="ARBA" id="ARBA00023012"/>
    </source>
</evidence>
<dbReference type="CDD" id="cd00082">
    <property type="entry name" value="HisKA"/>
    <property type="match status" value="1"/>
</dbReference>
<evidence type="ECO:0000256" key="7">
    <source>
        <dbReference type="ARBA" id="ARBA00022777"/>
    </source>
</evidence>
<dbReference type="CDD" id="cd00075">
    <property type="entry name" value="HATPase"/>
    <property type="match status" value="1"/>
</dbReference>
<dbReference type="Pfam" id="PF00672">
    <property type="entry name" value="HAMP"/>
    <property type="match status" value="1"/>
</dbReference>
<dbReference type="Gene3D" id="1.10.287.130">
    <property type="match status" value="1"/>
</dbReference>
<protein>
    <recommendedName>
        <fullName evidence="3">histidine kinase</fullName>
        <ecNumber evidence="3">2.7.13.3</ecNumber>
    </recommendedName>
</protein>
<accession>A0ABY5FAJ7</accession>
<evidence type="ECO:0000256" key="2">
    <source>
        <dbReference type="ARBA" id="ARBA00004236"/>
    </source>
</evidence>
<gene>
    <name evidence="13" type="ORF">NLU04_20595</name>
</gene>
<dbReference type="InterPro" id="IPR003594">
    <property type="entry name" value="HATPase_dom"/>
</dbReference>
<dbReference type="Gene3D" id="3.30.565.10">
    <property type="entry name" value="Histidine kinase-like ATPase, C-terminal domain"/>
    <property type="match status" value="1"/>
</dbReference>
<dbReference type="SUPFAM" id="SSF47384">
    <property type="entry name" value="Homodimeric domain of signal transducing histidine kinase"/>
    <property type="match status" value="1"/>
</dbReference>
<dbReference type="SMART" id="SM00387">
    <property type="entry name" value="HATPase_c"/>
    <property type="match status" value="1"/>
</dbReference>
<proteinExistence type="predicted"/>
<dbReference type="InterPro" id="IPR050428">
    <property type="entry name" value="TCS_sensor_his_kinase"/>
</dbReference>
<feature type="domain" description="HAMP" evidence="12">
    <location>
        <begin position="185"/>
        <end position="238"/>
    </location>
</feature>
<dbReference type="InterPro" id="IPR005467">
    <property type="entry name" value="His_kinase_dom"/>
</dbReference>
<dbReference type="PANTHER" id="PTHR45436:SF5">
    <property type="entry name" value="SENSOR HISTIDINE KINASE TRCS"/>
    <property type="match status" value="1"/>
</dbReference>
<organism evidence="13 14">
    <name type="scientific">Streptomyces cavourensis</name>
    <dbReference type="NCBI Taxonomy" id="67258"/>
    <lineage>
        <taxon>Bacteria</taxon>
        <taxon>Bacillati</taxon>
        <taxon>Actinomycetota</taxon>
        <taxon>Actinomycetes</taxon>
        <taxon>Kitasatosporales</taxon>
        <taxon>Streptomycetaceae</taxon>
        <taxon>Streptomyces</taxon>
    </lineage>
</organism>
<dbReference type="CDD" id="cd06225">
    <property type="entry name" value="HAMP"/>
    <property type="match status" value="1"/>
</dbReference>
<keyword evidence="8 10" id="KW-1133">Transmembrane helix</keyword>
<evidence type="ECO:0000256" key="4">
    <source>
        <dbReference type="ARBA" id="ARBA00022553"/>
    </source>
</evidence>
<evidence type="ECO:0000256" key="1">
    <source>
        <dbReference type="ARBA" id="ARBA00000085"/>
    </source>
</evidence>
<comment type="catalytic activity">
    <reaction evidence="1">
        <text>ATP + protein L-histidine = ADP + protein N-phospho-L-histidine.</text>
        <dbReference type="EC" id="2.7.13.3"/>
    </reaction>
</comment>
<evidence type="ECO:0000259" key="12">
    <source>
        <dbReference type="PROSITE" id="PS50885"/>
    </source>
</evidence>
<keyword evidence="10" id="KW-0472">Membrane</keyword>
<dbReference type="SMART" id="SM00304">
    <property type="entry name" value="HAMP"/>
    <property type="match status" value="1"/>
</dbReference>
<comment type="subcellular location">
    <subcellularLocation>
        <location evidence="2">Cell membrane</location>
    </subcellularLocation>
</comment>
<keyword evidence="6 10" id="KW-0812">Transmembrane</keyword>
<keyword evidence="7 13" id="KW-0418">Kinase</keyword>
<keyword evidence="4" id="KW-0597">Phosphoprotein</keyword>
<evidence type="ECO:0000256" key="8">
    <source>
        <dbReference type="ARBA" id="ARBA00022989"/>
    </source>
</evidence>
<dbReference type="Pfam" id="PF02518">
    <property type="entry name" value="HATPase_c"/>
    <property type="match status" value="1"/>
</dbReference>
<keyword evidence="9" id="KW-0902">Two-component regulatory system</keyword>
<dbReference type="PROSITE" id="PS50885">
    <property type="entry name" value="HAMP"/>
    <property type="match status" value="1"/>
</dbReference>
<feature type="transmembrane region" description="Helical" evidence="10">
    <location>
        <begin position="6"/>
        <end position="26"/>
    </location>
</feature>
<dbReference type="EMBL" id="CP101397">
    <property type="protein sequence ID" value="UTR80706.1"/>
    <property type="molecule type" value="Genomic_DNA"/>
</dbReference>
<dbReference type="RefSeq" id="WP_099128691.1">
    <property type="nucleotide sequence ID" value="NZ_CP101397.1"/>
</dbReference>
<dbReference type="PANTHER" id="PTHR45436">
    <property type="entry name" value="SENSOR HISTIDINE KINASE YKOH"/>
    <property type="match status" value="1"/>
</dbReference>
<name>A0ABY5FAJ7_9ACTN</name>
<keyword evidence="5" id="KW-0808">Transferase</keyword>
<dbReference type="SUPFAM" id="SSF158472">
    <property type="entry name" value="HAMP domain-like"/>
    <property type="match status" value="1"/>
</dbReference>
<dbReference type="InterPro" id="IPR036097">
    <property type="entry name" value="HisK_dim/P_sf"/>
</dbReference>
<evidence type="ECO:0000313" key="13">
    <source>
        <dbReference type="EMBL" id="UTR80706.1"/>
    </source>
</evidence>
<dbReference type="SUPFAM" id="SSF55874">
    <property type="entry name" value="ATPase domain of HSP90 chaperone/DNA topoisomerase II/histidine kinase"/>
    <property type="match status" value="1"/>
</dbReference>
<reference evidence="13" key="1">
    <citation type="submission" date="2022-07" db="EMBL/GenBank/DDBJ databases">
        <title>Genomic of Streptomyces cavourensis F2.</title>
        <authorList>
            <person name="Hu S."/>
            <person name="Liang W."/>
        </authorList>
    </citation>
    <scope>NUCLEOTIDE SEQUENCE</scope>
    <source>
        <strain evidence="13">F2</strain>
    </source>
</reference>
<dbReference type="InterPro" id="IPR036890">
    <property type="entry name" value="HATPase_C_sf"/>
</dbReference>
<dbReference type="Proteomes" id="UP001058236">
    <property type="component" value="Chromosome"/>
</dbReference>
<dbReference type="GO" id="GO:0016301">
    <property type="term" value="F:kinase activity"/>
    <property type="evidence" value="ECO:0007669"/>
    <property type="project" value="UniProtKB-KW"/>
</dbReference>
<dbReference type="EC" id="2.7.13.3" evidence="3"/>
<dbReference type="InterPro" id="IPR003660">
    <property type="entry name" value="HAMP_dom"/>
</dbReference>
<dbReference type="PROSITE" id="PS50109">
    <property type="entry name" value="HIS_KIN"/>
    <property type="match status" value="1"/>
</dbReference>
<dbReference type="SMART" id="SM00388">
    <property type="entry name" value="HisKA"/>
    <property type="match status" value="1"/>
</dbReference>
<sequence length="472" mass="50700">MRRHLIGALVALPVAVVAVLGLPLAMERSDKALRELAHARAVEARQLSSAAERALTGRGRDALPETIAAYQDRTGGRAHVYDARGRSVEGALCLLTPAELADQKVVQAALRGQFTDSVDREVSERPDELIVAIPVLHRGLLVGVVVVCSALDDLELKQWTIWAVVAVIGALALAASGFLAEPLARWILRPVHYLESAARRFAAGDHGARVPVHLGPPDLRVLAETFNHLAEQVQQRVRVQKAFVSDASHQMRSPLVALRLRLENMEPHMRTDGTRSLEQAIGEVDRMTGILNALLLLARAESGAQSTEPVDVLAVLEERVASWRLLTEPRRVTLAIDRDAEVLAAAVSGTVDQIIDIFLDNAVRVAPPGSTVWLRLVQDAETVAVQCIDEGPGMSDAERARACDRFWRGPGALAGEGSGLGLAIAASLARANNGSILLQEAAGGGLHAEACLMAWPPSDKPQTGMLLKRGRR</sequence>
<evidence type="ECO:0000256" key="5">
    <source>
        <dbReference type="ARBA" id="ARBA00022679"/>
    </source>
</evidence>
<evidence type="ECO:0000256" key="6">
    <source>
        <dbReference type="ARBA" id="ARBA00022692"/>
    </source>
</evidence>
<dbReference type="Gene3D" id="6.10.340.10">
    <property type="match status" value="1"/>
</dbReference>
<evidence type="ECO:0000313" key="14">
    <source>
        <dbReference type="Proteomes" id="UP001058236"/>
    </source>
</evidence>
<feature type="transmembrane region" description="Helical" evidence="10">
    <location>
        <begin position="129"/>
        <end position="147"/>
    </location>
</feature>
<feature type="transmembrane region" description="Helical" evidence="10">
    <location>
        <begin position="159"/>
        <end position="180"/>
    </location>
</feature>
<evidence type="ECO:0000256" key="3">
    <source>
        <dbReference type="ARBA" id="ARBA00012438"/>
    </source>
</evidence>
<dbReference type="Pfam" id="PF00512">
    <property type="entry name" value="HisKA"/>
    <property type="match status" value="1"/>
</dbReference>
<evidence type="ECO:0000259" key="11">
    <source>
        <dbReference type="PROSITE" id="PS50109"/>
    </source>
</evidence>
<feature type="domain" description="Histidine kinase" evidence="11">
    <location>
        <begin position="246"/>
        <end position="445"/>
    </location>
</feature>
<evidence type="ECO:0000256" key="10">
    <source>
        <dbReference type="SAM" id="Phobius"/>
    </source>
</evidence>
<keyword evidence="14" id="KW-1185">Reference proteome</keyword>
<dbReference type="InterPro" id="IPR003661">
    <property type="entry name" value="HisK_dim/P_dom"/>
</dbReference>